<reference evidence="1" key="1">
    <citation type="submission" date="2014-12" db="EMBL/GenBank/DDBJ databases">
        <title>Genome Sequence of Valsa Canker Pathogens Uncovers a Specific Adaption of Colonization on Woody Bark.</title>
        <authorList>
            <person name="Yin Z."/>
            <person name="Liu H."/>
            <person name="Gao X."/>
            <person name="Li Z."/>
            <person name="Song N."/>
            <person name="Ke X."/>
            <person name="Dai Q."/>
            <person name="Wu Y."/>
            <person name="Sun Y."/>
            <person name="Xu J.-R."/>
            <person name="Kang Z.K."/>
            <person name="Wang L."/>
            <person name="Huang L."/>
        </authorList>
    </citation>
    <scope>NUCLEOTIDE SEQUENCE [LARGE SCALE GENOMIC DNA]</scope>
    <source>
        <strain evidence="1">03-8</strain>
    </source>
</reference>
<protein>
    <submittedName>
        <fullName evidence="1">Uncharacterized protein</fullName>
    </submittedName>
</protein>
<organism evidence="1 2">
    <name type="scientific">Cytospora mali</name>
    <name type="common">Apple Valsa canker fungus</name>
    <name type="synonym">Valsa mali</name>
    <dbReference type="NCBI Taxonomy" id="578113"/>
    <lineage>
        <taxon>Eukaryota</taxon>
        <taxon>Fungi</taxon>
        <taxon>Dikarya</taxon>
        <taxon>Ascomycota</taxon>
        <taxon>Pezizomycotina</taxon>
        <taxon>Sordariomycetes</taxon>
        <taxon>Sordariomycetidae</taxon>
        <taxon>Diaporthales</taxon>
        <taxon>Cytosporaceae</taxon>
        <taxon>Cytospora</taxon>
    </lineage>
</organism>
<proteinExistence type="predicted"/>
<evidence type="ECO:0000313" key="1">
    <source>
        <dbReference type="EMBL" id="KUI73011.1"/>
    </source>
</evidence>
<dbReference type="EMBL" id="CM003106">
    <property type="protein sequence ID" value="KUI73011.1"/>
    <property type="molecule type" value="Genomic_DNA"/>
</dbReference>
<gene>
    <name evidence="1" type="ORF">VM1G_11843</name>
</gene>
<evidence type="ECO:0000313" key="2">
    <source>
        <dbReference type="Proteomes" id="UP000078559"/>
    </source>
</evidence>
<keyword evidence="2" id="KW-1185">Reference proteome</keyword>
<dbReference type="Proteomes" id="UP000078559">
    <property type="component" value="Chromosome 9"/>
</dbReference>
<name>A0A194W964_CYTMA</name>
<accession>A0A194W964</accession>
<sequence length="90" mass="10230">MCKKRRQAVFVGRRLAIRVPMSSRAAKMAVNTPQLVWSFLLDARHYLDVPAPWLTSPPPQASLRRNLDDICFISTTDDILAGSWENRSAF</sequence>
<dbReference type="AlphaFoldDB" id="A0A194W964"/>